<dbReference type="Gene3D" id="3.10.105.10">
    <property type="entry name" value="Dipeptide-binding Protein, Domain 3"/>
    <property type="match status" value="1"/>
</dbReference>
<keyword evidence="1" id="KW-0732">Signal</keyword>
<feature type="chain" id="PRO_5011612847" evidence="1">
    <location>
        <begin position="26"/>
        <end position="552"/>
    </location>
</feature>
<feature type="signal peptide" evidence="1">
    <location>
        <begin position="1"/>
        <end position="25"/>
    </location>
</feature>
<dbReference type="FunCoup" id="A0A1I4G9X4">
    <property type="interactions" value="79"/>
</dbReference>
<gene>
    <name evidence="3" type="ORF">SAMN04488085_108202</name>
</gene>
<evidence type="ECO:0000313" key="4">
    <source>
        <dbReference type="Proteomes" id="UP000199152"/>
    </source>
</evidence>
<dbReference type="GO" id="GO:0015833">
    <property type="term" value="P:peptide transport"/>
    <property type="evidence" value="ECO:0007669"/>
    <property type="project" value="TreeGrafter"/>
</dbReference>
<dbReference type="PIRSF" id="PIRSF002741">
    <property type="entry name" value="MppA"/>
    <property type="match status" value="1"/>
</dbReference>
<dbReference type="Gene3D" id="3.40.190.10">
    <property type="entry name" value="Periplasmic binding protein-like II"/>
    <property type="match status" value="1"/>
</dbReference>
<dbReference type="InterPro" id="IPR030678">
    <property type="entry name" value="Peptide/Ni-bd"/>
</dbReference>
<dbReference type="InterPro" id="IPR039424">
    <property type="entry name" value="SBP_5"/>
</dbReference>
<dbReference type="Gene3D" id="3.90.76.10">
    <property type="entry name" value="Dipeptide-binding Protein, Domain 1"/>
    <property type="match status" value="1"/>
</dbReference>
<dbReference type="RefSeq" id="WP_091325852.1">
    <property type="nucleotide sequence ID" value="NZ_FOSW01000008.1"/>
</dbReference>
<dbReference type="PANTHER" id="PTHR30290">
    <property type="entry name" value="PERIPLASMIC BINDING COMPONENT OF ABC TRANSPORTER"/>
    <property type="match status" value="1"/>
</dbReference>
<dbReference type="CDD" id="cd00995">
    <property type="entry name" value="PBP2_NikA_DppA_OppA_like"/>
    <property type="match status" value="1"/>
</dbReference>
<dbReference type="PANTHER" id="PTHR30290:SF83">
    <property type="entry name" value="ABC TRANSPORTER SUBSTRATE-BINDING PROTEIN"/>
    <property type="match status" value="1"/>
</dbReference>
<keyword evidence="4" id="KW-1185">Reference proteome</keyword>
<protein>
    <submittedName>
        <fullName evidence="3">Oligopeptide transport system substrate-binding protein</fullName>
    </submittedName>
</protein>
<proteinExistence type="predicted"/>
<dbReference type="InterPro" id="IPR000914">
    <property type="entry name" value="SBP_5_dom"/>
</dbReference>
<evidence type="ECO:0000256" key="1">
    <source>
        <dbReference type="SAM" id="SignalP"/>
    </source>
</evidence>
<dbReference type="OrthoDB" id="9046151at2"/>
<organism evidence="3 4">
    <name type="scientific">Geodermatophilus ruber</name>
    <dbReference type="NCBI Taxonomy" id="504800"/>
    <lineage>
        <taxon>Bacteria</taxon>
        <taxon>Bacillati</taxon>
        <taxon>Actinomycetota</taxon>
        <taxon>Actinomycetes</taxon>
        <taxon>Geodermatophilales</taxon>
        <taxon>Geodermatophilaceae</taxon>
        <taxon>Geodermatophilus</taxon>
    </lineage>
</organism>
<accession>A0A1I4G9X4</accession>
<dbReference type="InParanoid" id="A0A1I4G9X4"/>
<dbReference type="GO" id="GO:1904680">
    <property type="term" value="F:peptide transmembrane transporter activity"/>
    <property type="evidence" value="ECO:0007669"/>
    <property type="project" value="TreeGrafter"/>
</dbReference>
<dbReference type="AlphaFoldDB" id="A0A1I4G9X4"/>
<dbReference type="Proteomes" id="UP000199152">
    <property type="component" value="Unassembled WGS sequence"/>
</dbReference>
<dbReference type="Pfam" id="PF00496">
    <property type="entry name" value="SBP_bac_5"/>
    <property type="match status" value="1"/>
</dbReference>
<dbReference type="GO" id="GO:0043190">
    <property type="term" value="C:ATP-binding cassette (ABC) transporter complex"/>
    <property type="evidence" value="ECO:0007669"/>
    <property type="project" value="InterPro"/>
</dbReference>
<evidence type="ECO:0000259" key="2">
    <source>
        <dbReference type="Pfam" id="PF00496"/>
    </source>
</evidence>
<evidence type="ECO:0000313" key="3">
    <source>
        <dbReference type="EMBL" id="SFL26363.1"/>
    </source>
</evidence>
<dbReference type="STRING" id="504800.SAMN04488085_108202"/>
<dbReference type="EMBL" id="FOSW01000008">
    <property type="protein sequence ID" value="SFL26363.1"/>
    <property type="molecule type" value="Genomic_DNA"/>
</dbReference>
<name>A0A1I4G9X4_9ACTN</name>
<feature type="domain" description="Solute-binding protein family 5" evidence="2">
    <location>
        <begin position="90"/>
        <end position="466"/>
    </location>
</feature>
<dbReference type="GO" id="GO:0042597">
    <property type="term" value="C:periplasmic space"/>
    <property type="evidence" value="ECO:0007669"/>
    <property type="project" value="UniProtKB-ARBA"/>
</dbReference>
<dbReference type="PROSITE" id="PS51257">
    <property type="entry name" value="PROKAR_LIPOPROTEIN"/>
    <property type="match status" value="1"/>
</dbReference>
<dbReference type="SUPFAM" id="SSF53850">
    <property type="entry name" value="Periplasmic binding protein-like II"/>
    <property type="match status" value="1"/>
</dbReference>
<reference evidence="3 4" key="1">
    <citation type="submission" date="2016-10" db="EMBL/GenBank/DDBJ databases">
        <authorList>
            <person name="de Groot N.N."/>
        </authorList>
    </citation>
    <scope>NUCLEOTIDE SEQUENCE [LARGE SCALE GENOMIC DNA]</scope>
    <source>
        <strain evidence="3 4">DSM 45317</strain>
    </source>
</reference>
<sequence length="552" mass="59369">MYVKLGKRSAALIATGLSGALVLSACGGSDDDSGSGGGSADGGSFSIYIGEPENPLVPSNTTESEGHQVISSLWTGLIEYAQDGAVEYTGVAESIESEDNTTWTVTLKDGWTFHDGTPVTAQSFVDAWNWGAYSPNAQGASYFFSNIQGYEDLQAPTDDAGNVTGDPAATEMSGLKVVDEQTFTVTLASAFAQFPVTVGYSAFYPLPEAFFDDPEAFGTRPIGNGPFQADEDFVPGQGFTVSKFDDYAGEQPAQADTVDFRVYADLNTGLNDVEAGNLDVLPDMPPDALASAEDTFGDRFIEAPSSGFQYLGFPTYDERFADKRVRQALSMAIDRQSIADAIFFGGRTPATSVIAPVVDGQRDDACQYCSLDVERANQLLDEAGFDRSQPIELWFNAGAGHDAWVEAVGNQLRENLGVEFALRGDLDFAEYLPLGDEKGFTGPFRLGWSMDYPSPQNYLEPLFSTSALPPAGSNSAFYSNPQFDQLVAQANAASSNEEAVKLYQQAEDLLLEDMPIIPMFFEVEQALRSENVSDVVIDVFGDIDVARVVVNS</sequence>